<dbReference type="OrthoDB" id="2735536at2759"/>
<keyword evidence="5" id="KW-1185">Reference proteome</keyword>
<dbReference type="Pfam" id="PF01370">
    <property type="entry name" value="Epimerase"/>
    <property type="match status" value="1"/>
</dbReference>
<feature type="domain" description="NAD-dependent epimerase/dehydratase" evidence="3">
    <location>
        <begin position="24"/>
        <end position="149"/>
    </location>
</feature>
<comment type="similarity">
    <text evidence="2">Belongs to the NAD(P)-dependent epimerase/dehydratase family. Dihydroflavonol-4-reductase subfamily.</text>
</comment>
<dbReference type="InterPro" id="IPR036291">
    <property type="entry name" value="NAD(P)-bd_dom_sf"/>
</dbReference>
<name>A0A9Q8URI0_PASFU</name>
<dbReference type="EMBL" id="CP090169">
    <property type="protein sequence ID" value="UJO19737.1"/>
    <property type="molecule type" value="Genomic_DNA"/>
</dbReference>
<evidence type="ECO:0000256" key="1">
    <source>
        <dbReference type="ARBA" id="ARBA00023002"/>
    </source>
</evidence>
<evidence type="ECO:0000259" key="3">
    <source>
        <dbReference type="Pfam" id="PF01370"/>
    </source>
</evidence>
<dbReference type="SUPFAM" id="SSF51735">
    <property type="entry name" value="NAD(P)-binding Rossmann-fold domains"/>
    <property type="match status" value="1"/>
</dbReference>
<keyword evidence="1" id="KW-0560">Oxidoreductase</keyword>
<reference evidence="4" key="1">
    <citation type="submission" date="2021-12" db="EMBL/GenBank/DDBJ databases">
        <authorList>
            <person name="Zaccaron A."/>
            <person name="Stergiopoulos I."/>
        </authorList>
    </citation>
    <scope>NUCLEOTIDE SEQUENCE</scope>
    <source>
        <strain evidence="4">Race5_Kim</strain>
    </source>
</reference>
<dbReference type="GeneID" id="71989783"/>
<dbReference type="GO" id="GO:0016616">
    <property type="term" value="F:oxidoreductase activity, acting on the CH-OH group of donors, NAD or NADP as acceptor"/>
    <property type="evidence" value="ECO:0007669"/>
    <property type="project" value="TreeGrafter"/>
</dbReference>
<dbReference type="AlphaFoldDB" id="A0A9Q8URI0"/>
<dbReference type="Gene3D" id="3.40.50.720">
    <property type="entry name" value="NAD(P)-binding Rossmann-like Domain"/>
    <property type="match status" value="1"/>
</dbReference>
<dbReference type="KEGG" id="ffu:CLAFUR5_09905"/>
<dbReference type="InterPro" id="IPR001509">
    <property type="entry name" value="Epimerase_deHydtase"/>
</dbReference>
<dbReference type="InterPro" id="IPR050425">
    <property type="entry name" value="NAD(P)_dehydrat-like"/>
</dbReference>
<proteinExistence type="inferred from homology"/>
<dbReference type="RefSeq" id="XP_047764103.1">
    <property type="nucleotide sequence ID" value="XM_047909053.1"/>
</dbReference>
<evidence type="ECO:0000313" key="4">
    <source>
        <dbReference type="EMBL" id="UJO19737.1"/>
    </source>
</evidence>
<organism evidence="4 5">
    <name type="scientific">Passalora fulva</name>
    <name type="common">Tomato leaf mold</name>
    <name type="synonym">Cladosporium fulvum</name>
    <dbReference type="NCBI Taxonomy" id="5499"/>
    <lineage>
        <taxon>Eukaryota</taxon>
        <taxon>Fungi</taxon>
        <taxon>Dikarya</taxon>
        <taxon>Ascomycota</taxon>
        <taxon>Pezizomycotina</taxon>
        <taxon>Dothideomycetes</taxon>
        <taxon>Dothideomycetidae</taxon>
        <taxon>Mycosphaerellales</taxon>
        <taxon>Mycosphaerellaceae</taxon>
        <taxon>Fulvia</taxon>
    </lineage>
</organism>
<sequence length="346" mass="37222">MEAIKNIAAKLTGQATALPKGSLILVTGASGYIASHVVNEALQAGYKVRGTARTQEKCDATKKTYNNNPDYTTVVVENFEHDGAFDQAVPGVDAVIHVASDTTFGTDPNKVVKPTVAGVLSILKSAKQAGTIKRFVYTSSSTAVCLPHPGKEITYTADDWDQEALDIAWAPPPYNQDRAFPVYAASKTEAEKAFWKYLAEEAPGFVGNAVLPNFNMGKILSSPGATGGAVLSILKGDVPGSAPQYMIDVIDDARLHVIAAALDSSLQEERIFAFNVPFNWTDIIELVKELRPSNTTTAKAPENEGRDLSKVPNELGAELLRKWYGQDGYKSMKQSVAENLEGTPNN</sequence>
<protein>
    <submittedName>
        <fullName evidence="4">Aldehyde reductase 2</fullName>
    </submittedName>
</protein>
<dbReference type="PANTHER" id="PTHR10366">
    <property type="entry name" value="NAD DEPENDENT EPIMERASE/DEHYDRATASE"/>
    <property type="match status" value="1"/>
</dbReference>
<dbReference type="OMA" id="YTWRGVQ"/>
<evidence type="ECO:0000313" key="5">
    <source>
        <dbReference type="Proteomes" id="UP000756132"/>
    </source>
</evidence>
<accession>A0A9Q8URI0</accession>
<evidence type="ECO:0000256" key="2">
    <source>
        <dbReference type="ARBA" id="ARBA00023445"/>
    </source>
</evidence>
<reference evidence="4" key="2">
    <citation type="journal article" date="2022" name="Microb. Genom.">
        <title>A chromosome-scale genome assembly of the tomato pathogen Cladosporium fulvum reveals a compartmentalized genome architecture and the presence of a dispensable chromosome.</title>
        <authorList>
            <person name="Zaccaron A.Z."/>
            <person name="Chen L.H."/>
            <person name="Samaras A."/>
            <person name="Stergiopoulos I."/>
        </authorList>
    </citation>
    <scope>NUCLEOTIDE SEQUENCE</scope>
    <source>
        <strain evidence="4">Race5_Kim</strain>
    </source>
</reference>
<dbReference type="Proteomes" id="UP000756132">
    <property type="component" value="Chromosome 7"/>
</dbReference>
<dbReference type="PANTHER" id="PTHR10366:SF562">
    <property type="entry name" value="ALDEHYDE REDUCTASE II (AFU_ORTHOLOGUE AFUA_1G11360)"/>
    <property type="match status" value="1"/>
</dbReference>
<gene>
    <name evidence="4" type="ORF">CLAFUR5_09905</name>
</gene>